<dbReference type="KEGG" id="aal:EP13_01635"/>
<dbReference type="PANTHER" id="PTHR11562:SF17">
    <property type="entry name" value="RE54080P-RELATED"/>
    <property type="match status" value="1"/>
</dbReference>
<evidence type="ECO:0000256" key="3">
    <source>
        <dbReference type="ARBA" id="ARBA00022906"/>
    </source>
</evidence>
<protein>
    <submittedName>
        <fullName evidence="8">Cobalt transporter</fullName>
    </submittedName>
</protein>
<dbReference type="InterPro" id="IPR002524">
    <property type="entry name" value="Cation_efflux"/>
</dbReference>
<dbReference type="NCBIfam" id="TIGR01297">
    <property type="entry name" value="CDF"/>
    <property type="match status" value="1"/>
</dbReference>
<keyword evidence="4 6" id="KW-1133">Transmembrane helix</keyword>
<keyword evidence="3" id="KW-0864">Zinc transport</keyword>
<comment type="subcellular location">
    <subcellularLocation>
        <location evidence="1">Membrane</location>
        <topology evidence="1">Multi-pass membrane protein</topology>
    </subcellularLocation>
</comment>
<evidence type="ECO:0000256" key="5">
    <source>
        <dbReference type="ARBA" id="ARBA00023136"/>
    </source>
</evidence>
<feature type="transmembrane region" description="Helical" evidence="6">
    <location>
        <begin position="115"/>
        <end position="131"/>
    </location>
</feature>
<dbReference type="Gene3D" id="1.20.1510.10">
    <property type="entry name" value="Cation efflux protein transmembrane domain"/>
    <property type="match status" value="1"/>
</dbReference>
<keyword evidence="5 6" id="KW-0472">Membrane</keyword>
<dbReference type="GO" id="GO:0005886">
    <property type="term" value="C:plasma membrane"/>
    <property type="evidence" value="ECO:0007669"/>
    <property type="project" value="TreeGrafter"/>
</dbReference>
<dbReference type="GeneID" id="78253646"/>
<evidence type="ECO:0000256" key="2">
    <source>
        <dbReference type="ARBA" id="ARBA00022692"/>
    </source>
</evidence>
<feature type="transmembrane region" description="Helical" evidence="6">
    <location>
        <begin position="179"/>
        <end position="201"/>
    </location>
</feature>
<evidence type="ECO:0000256" key="4">
    <source>
        <dbReference type="ARBA" id="ARBA00022989"/>
    </source>
</evidence>
<dbReference type="AlphaFoldDB" id="A0A075P2D2"/>
<dbReference type="RefSeq" id="WP_014997017.1">
    <property type="nucleotide sequence ID" value="NZ_CBCSKJ010000005.1"/>
</dbReference>
<keyword evidence="3" id="KW-0862">Zinc</keyword>
<dbReference type="InterPro" id="IPR050681">
    <property type="entry name" value="CDF/SLC30A"/>
</dbReference>
<dbReference type="EMBL" id="CP008849">
    <property type="protein sequence ID" value="AIF97507.1"/>
    <property type="molecule type" value="Genomic_DNA"/>
</dbReference>
<sequence length="292" mass="32720">MTHNHSNSSNKIGWAFLLNFSFTIIEFIGGWLTNSTAIMADAVHDLGDSVSIGSAWCLNKLGEREADENFTYGYKRLSLLGAFINGAVLILGSIWVLSEAIPRVLDPVVPNTEGMILLAILGVAVNGFAVYKLQGGNTLNERVLNWHLLEDVLGWVAVLIIAIVMQFVDWPILDPLLSIGFTLFIMFNVIRNLLATLKLFLQGVPEKNLYKQVLDELRSVDRVEYIHDLKIWSLDGEHNVITIRVGSALKTVEEYKLLKLDIYDSLAMFEFSYSTVEIEFIDGHSTINEKVT</sequence>
<dbReference type="PATRIC" id="fig|589873.4.peg.315"/>
<keyword evidence="3" id="KW-0406">Ion transport</keyword>
<dbReference type="GO" id="GO:0005385">
    <property type="term" value="F:zinc ion transmembrane transporter activity"/>
    <property type="evidence" value="ECO:0007669"/>
    <property type="project" value="TreeGrafter"/>
</dbReference>
<proteinExistence type="predicted"/>
<name>A0A075P2D2_9ALTE</name>
<dbReference type="eggNOG" id="COG1230">
    <property type="taxonomic scope" value="Bacteria"/>
</dbReference>
<dbReference type="Pfam" id="PF01545">
    <property type="entry name" value="Cation_efflux"/>
    <property type="match status" value="1"/>
</dbReference>
<evidence type="ECO:0000256" key="6">
    <source>
        <dbReference type="SAM" id="Phobius"/>
    </source>
</evidence>
<dbReference type="Proteomes" id="UP000056090">
    <property type="component" value="Chromosome"/>
</dbReference>
<evidence type="ECO:0000313" key="9">
    <source>
        <dbReference type="Proteomes" id="UP000056090"/>
    </source>
</evidence>
<dbReference type="KEGG" id="aaus:EP12_01490"/>
<accession>A0A075P2D2</accession>
<evidence type="ECO:0000256" key="1">
    <source>
        <dbReference type="ARBA" id="ARBA00004141"/>
    </source>
</evidence>
<dbReference type="OrthoDB" id="9809646at2"/>
<feature type="transmembrane region" description="Helical" evidence="6">
    <location>
        <begin position="12"/>
        <end position="32"/>
    </location>
</feature>
<feature type="transmembrane region" description="Helical" evidence="6">
    <location>
        <begin position="77"/>
        <end position="95"/>
    </location>
</feature>
<dbReference type="InterPro" id="IPR027469">
    <property type="entry name" value="Cation_efflux_TMD_sf"/>
</dbReference>
<keyword evidence="9" id="KW-1185">Reference proteome</keyword>
<gene>
    <name evidence="8" type="ORF">EP13_01635</name>
</gene>
<dbReference type="SUPFAM" id="SSF161111">
    <property type="entry name" value="Cation efflux protein transmembrane domain-like"/>
    <property type="match status" value="1"/>
</dbReference>
<keyword evidence="3" id="KW-0813">Transport</keyword>
<evidence type="ECO:0000259" key="7">
    <source>
        <dbReference type="Pfam" id="PF01545"/>
    </source>
</evidence>
<evidence type="ECO:0000313" key="8">
    <source>
        <dbReference type="EMBL" id="AIF97507.1"/>
    </source>
</evidence>
<dbReference type="InterPro" id="IPR058533">
    <property type="entry name" value="Cation_efflux_TM"/>
</dbReference>
<dbReference type="PANTHER" id="PTHR11562">
    <property type="entry name" value="CATION EFFLUX PROTEIN/ ZINC TRANSPORTER"/>
    <property type="match status" value="1"/>
</dbReference>
<feature type="transmembrane region" description="Helical" evidence="6">
    <location>
        <begin position="152"/>
        <end position="173"/>
    </location>
</feature>
<organism evidence="8 9">
    <name type="scientific">Alteromonas australica</name>
    <dbReference type="NCBI Taxonomy" id="589873"/>
    <lineage>
        <taxon>Bacteria</taxon>
        <taxon>Pseudomonadati</taxon>
        <taxon>Pseudomonadota</taxon>
        <taxon>Gammaproteobacteria</taxon>
        <taxon>Alteromonadales</taxon>
        <taxon>Alteromonadaceae</taxon>
        <taxon>Alteromonas/Salinimonas group</taxon>
        <taxon>Alteromonas</taxon>
    </lineage>
</organism>
<keyword evidence="2 6" id="KW-0812">Transmembrane</keyword>
<reference evidence="8 9" key="1">
    <citation type="submission" date="2014-06" db="EMBL/GenBank/DDBJ databases">
        <title>Genomes of Alteromonas australica, a world apart.</title>
        <authorList>
            <person name="Gonzaga A."/>
            <person name="Lopez-Perez M."/>
            <person name="Rodriguez-Valera F."/>
        </authorList>
    </citation>
    <scope>NUCLEOTIDE SEQUENCE [LARGE SCALE GENOMIC DNA]</scope>
    <source>
        <strain evidence="8 9">H 17</strain>
    </source>
</reference>
<feature type="domain" description="Cation efflux protein transmembrane" evidence="7">
    <location>
        <begin position="15"/>
        <end position="198"/>
    </location>
</feature>